<dbReference type="EMBL" id="JH611164">
    <property type="protein sequence ID" value="EJP73830.1"/>
    <property type="molecule type" value="Genomic_DNA"/>
</dbReference>
<feature type="transmembrane region" description="Helical" evidence="1">
    <location>
        <begin position="137"/>
        <end position="154"/>
    </location>
</feature>
<reference evidence="2 3" key="1">
    <citation type="journal article" date="2012" name="ISME J.">
        <title>Genomic insights to SAR86, an abundant and uncultivated marine bacterial lineage.</title>
        <authorList>
            <person name="Dupont C.L."/>
            <person name="Rusch D.B."/>
            <person name="Yooseph S."/>
            <person name="Lombardo M.J."/>
            <person name="Richter R.A."/>
            <person name="Valas R."/>
            <person name="Novotny M."/>
            <person name="Yee-Greenbaum J."/>
            <person name="Selengut J.D."/>
            <person name="Haft D.H."/>
            <person name="Halpern A.L."/>
            <person name="Lasken R.S."/>
            <person name="Nealson K."/>
            <person name="Friedman R."/>
            <person name="Venter J.C."/>
        </authorList>
    </citation>
    <scope>NUCLEOTIDE SEQUENCE [LARGE SCALE GENOMIC DNA]</scope>
</reference>
<keyword evidence="1" id="KW-0472">Membrane</keyword>
<evidence type="ECO:0000313" key="2">
    <source>
        <dbReference type="EMBL" id="EJP73830.1"/>
    </source>
</evidence>
<evidence type="ECO:0000313" key="3">
    <source>
        <dbReference type="Proteomes" id="UP000010116"/>
    </source>
</evidence>
<organism evidence="2 3">
    <name type="scientific">SAR86 cluster bacterium SAR86B</name>
    <dbReference type="NCBI Taxonomy" id="1123867"/>
    <lineage>
        <taxon>Bacteria</taxon>
        <taxon>Pseudomonadati</taxon>
        <taxon>Pseudomonadota</taxon>
        <taxon>Gammaproteobacteria</taxon>
        <taxon>SAR86 cluster</taxon>
    </lineage>
</organism>
<dbReference type="AlphaFoldDB" id="J4X4K1"/>
<protein>
    <submittedName>
        <fullName evidence="2">Uncharacterized protein</fullName>
    </submittedName>
</protein>
<feature type="transmembrane region" description="Helical" evidence="1">
    <location>
        <begin position="97"/>
        <end position="117"/>
    </location>
</feature>
<dbReference type="Proteomes" id="UP000010116">
    <property type="component" value="Unassembled WGS sequence"/>
</dbReference>
<proteinExistence type="predicted"/>
<evidence type="ECO:0000256" key="1">
    <source>
        <dbReference type="SAM" id="Phobius"/>
    </source>
</evidence>
<accession>J4X4K1</accession>
<dbReference type="HOGENOM" id="CLU_1668170_0_0_6"/>
<gene>
    <name evidence="2" type="ORF">NT02SARS_0512</name>
</gene>
<name>J4X4K1_9GAMM</name>
<feature type="transmembrane region" description="Helical" evidence="1">
    <location>
        <begin position="21"/>
        <end position="43"/>
    </location>
</feature>
<keyword evidence="1" id="KW-0812">Transmembrane</keyword>
<keyword evidence="1" id="KW-1133">Transmembrane helix</keyword>
<sequence>MINFSKVFPKTACNEFDGPKLALWGFVIFTALMTWRAIIHMFFESYGFHDIANFKIITGEPDPMPIIYRFFSLWGSVQLLFCMVCWVVIFKYKSLIPLMYVFWLLEWGSRIFFYPIIREDIAIIGLYTNNITPGVEFAPYIVILIAALFLLSLTDKRI</sequence>
<feature type="transmembrane region" description="Helical" evidence="1">
    <location>
        <begin position="66"/>
        <end position="90"/>
    </location>
</feature>